<reference evidence="8 9" key="1">
    <citation type="submission" date="2019-02" db="EMBL/GenBank/DDBJ databases">
        <title>Deep-cultivation of Planctomycetes and their phenomic and genomic characterization uncovers novel biology.</title>
        <authorList>
            <person name="Wiegand S."/>
            <person name="Jogler M."/>
            <person name="Boedeker C."/>
            <person name="Pinto D."/>
            <person name="Vollmers J."/>
            <person name="Rivas-Marin E."/>
            <person name="Kohn T."/>
            <person name="Peeters S.H."/>
            <person name="Heuer A."/>
            <person name="Rast P."/>
            <person name="Oberbeckmann S."/>
            <person name="Bunk B."/>
            <person name="Jeske O."/>
            <person name="Meyerdierks A."/>
            <person name="Storesund J.E."/>
            <person name="Kallscheuer N."/>
            <person name="Luecker S."/>
            <person name="Lage O.M."/>
            <person name="Pohl T."/>
            <person name="Merkel B.J."/>
            <person name="Hornburger P."/>
            <person name="Mueller R.-W."/>
            <person name="Bruemmer F."/>
            <person name="Labrenz M."/>
            <person name="Spormann A.M."/>
            <person name="Op den Camp H."/>
            <person name="Overmann J."/>
            <person name="Amann R."/>
            <person name="Jetten M.S.M."/>
            <person name="Mascher T."/>
            <person name="Medema M.H."/>
            <person name="Devos D.P."/>
            <person name="Kaster A.-K."/>
            <person name="Ovreas L."/>
            <person name="Rohde M."/>
            <person name="Galperin M.Y."/>
            <person name="Jogler C."/>
        </authorList>
    </citation>
    <scope>NUCLEOTIDE SEQUENCE [LARGE SCALE GENOMIC DNA]</scope>
    <source>
        <strain evidence="8 9">Pan216</strain>
    </source>
</reference>
<evidence type="ECO:0000256" key="6">
    <source>
        <dbReference type="ARBA" id="ARBA00022837"/>
    </source>
</evidence>
<evidence type="ECO:0000259" key="7">
    <source>
        <dbReference type="Pfam" id="PF00884"/>
    </source>
</evidence>
<name>A0A518B2X7_9BACT</name>
<dbReference type="InterPro" id="IPR035874">
    <property type="entry name" value="IDS"/>
</dbReference>
<dbReference type="Proteomes" id="UP000317093">
    <property type="component" value="Chromosome"/>
</dbReference>
<dbReference type="GO" id="GO:0047753">
    <property type="term" value="F:choline-sulfatase activity"/>
    <property type="evidence" value="ECO:0007669"/>
    <property type="project" value="UniProtKB-EC"/>
</dbReference>
<dbReference type="EC" id="3.1.6.6" evidence="8"/>
<organism evidence="8 9">
    <name type="scientific">Kolteria novifilia</name>
    <dbReference type="NCBI Taxonomy" id="2527975"/>
    <lineage>
        <taxon>Bacteria</taxon>
        <taxon>Pseudomonadati</taxon>
        <taxon>Planctomycetota</taxon>
        <taxon>Planctomycetia</taxon>
        <taxon>Kolteriales</taxon>
        <taxon>Kolteriaceae</taxon>
        <taxon>Kolteria</taxon>
    </lineage>
</organism>
<keyword evidence="9" id="KW-1185">Reference proteome</keyword>
<dbReference type="GO" id="GO:0005737">
    <property type="term" value="C:cytoplasm"/>
    <property type="evidence" value="ECO:0007669"/>
    <property type="project" value="TreeGrafter"/>
</dbReference>
<dbReference type="InterPro" id="IPR017850">
    <property type="entry name" value="Alkaline_phosphatase_core_sf"/>
</dbReference>
<dbReference type="EMBL" id="CP036279">
    <property type="protein sequence ID" value="QDU61325.1"/>
    <property type="molecule type" value="Genomic_DNA"/>
</dbReference>
<dbReference type="PANTHER" id="PTHR45953">
    <property type="entry name" value="IDURONATE 2-SULFATASE"/>
    <property type="match status" value="1"/>
</dbReference>
<evidence type="ECO:0000256" key="4">
    <source>
        <dbReference type="ARBA" id="ARBA00022729"/>
    </source>
</evidence>
<dbReference type="Pfam" id="PF00884">
    <property type="entry name" value="Sulfatase"/>
    <property type="match status" value="1"/>
</dbReference>
<evidence type="ECO:0000256" key="1">
    <source>
        <dbReference type="ARBA" id="ARBA00001913"/>
    </source>
</evidence>
<gene>
    <name evidence="8" type="primary">betC_4</name>
    <name evidence="8" type="ORF">Pan216_21800</name>
</gene>
<evidence type="ECO:0000313" key="9">
    <source>
        <dbReference type="Proteomes" id="UP000317093"/>
    </source>
</evidence>
<evidence type="ECO:0000256" key="5">
    <source>
        <dbReference type="ARBA" id="ARBA00022801"/>
    </source>
</evidence>
<dbReference type="CDD" id="cd16030">
    <property type="entry name" value="iduronate-2-sulfatase"/>
    <property type="match status" value="1"/>
</dbReference>
<dbReference type="AlphaFoldDB" id="A0A518B2X7"/>
<dbReference type="PANTHER" id="PTHR45953:SF1">
    <property type="entry name" value="IDURONATE 2-SULFATASE"/>
    <property type="match status" value="1"/>
</dbReference>
<evidence type="ECO:0000313" key="8">
    <source>
        <dbReference type="EMBL" id="QDU61325.1"/>
    </source>
</evidence>
<dbReference type="GO" id="GO:0004423">
    <property type="term" value="F:iduronate-2-sulfatase activity"/>
    <property type="evidence" value="ECO:0007669"/>
    <property type="project" value="InterPro"/>
</dbReference>
<evidence type="ECO:0000256" key="2">
    <source>
        <dbReference type="ARBA" id="ARBA00008779"/>
    </source>
</evidence>
<dbReference type="InterPro" id="IPR000917">
    <property type="entry name" value="Sulfatase_N"/>
</dbReference>
<keyword evidence="3" id="KW-0479">Metal-binding</keyword>
<dbReference type="Gene3D" id="3.40.720.10">
    <property type="entry name" value="Alkaline Phosphatase, subunit A"/>
    <property type="match status" value="1"/>
</dbReference>
<keyword evidence="4" id="KW-0732">Signal</keyword>
<accession>A0A518B2X7</accession>
<dbReference type="RefSeq" id="WP_145257930.1">
    <property type="nucleotide sequence ID" value="NZ_CP036279.1"/>
</dbReference>
<proteinExistence type="inferred from homology"/>
<dbReference type="GO" id="GO:0046872">
    <property type="term" value="F:metal ion binding"/>
    <property type="evidence" value="ECO:0007669"/>
    <property type="project" value="UniProtKB-KW"/>
</dbReference>
<feature type="domain" description="Sulfatase N-terminal" evidence="7">
    <location>
        <begin position="33"/>
        <end position="379"/>
    </location>
</feature>
<dbReference type="SUPFAM" id="SSF53649">
    <property type="entry name" value="Alkaline phosphatase-like"/>
    <property type="match status" value="1"/>
</dbReference>
<protein>
    <submittedName>
        <fullName evidence="8">Choline-sulfatase</fullName>
        <ecNumber evidence="8">3.1.6.6</ecNumber>
    </submittedName>
</protein>
<keyword evidence="5 8" id="KW-0378">Hydrolase</keyword>
<dbReference type="KEGG" id="knv:Pan216_21800"/>
<comment type="cofactor">
    <cofactor evidence="1">
        <name>Ca(2+)</name>
        <dbReference type="ChEBI" id="CHEBI:29108"/>
    </cofactor>
</comment>
<sequence>MPLLTNRWRPLLPVALLLLIPGISAAEEEPIVKNVLYVIADDLKASVLGCYGHPLCETPNIDRLAEHGTRFTRAYCQAPVCAPSRPSIMFGRYGRRNIDHAKHKSFPQVLKENGWYSARVSKIYHMRVPGDIVEGTNGGDHAASWTERFNSPGKEESTPGLYQCLNINDIKRDLDDRQGARTKNRAYVAVIDESDGSDQPDAKTAAKAIELLREHKDEPFVLAVGFVRPHYPHVAPEPYFGRYPIEKIRMPKRLADDWDDIPRSGISSSNSQANGLARYPDNQKRMWSAYEASVSFMDDQLGKVLAELDRLGLRDSTAVIFTSDHGYHLGEHDFWQKANLHEEATRVPLIVSIPGLRPGVSDAPVELVDLYPTVMQLVGLDVPKQCHGKSLLPILENHDATTRDYAFSYDGRRKMPTQFAIRGKRWAYMQYPDGEELYDMQRDPEQFTNLAGDASHASVLDQCRSKLAEKKKIMLGQ</sequence>
<evidence type="ECO:0000256" key="3">
    <source>
        <dbReference type="ARBA" id="ARBA00022723"/>
    </source>
</evidence>
<comment type="similarity">
    <text evidence="2">Belongs to the sulfatase family.</text>
</comment>
<dbReference type="OrthoDB" id="9782218at2"/>
<keyword evidence="6" id="KW-0106">Calcium</keyword>